<proteinExistence type="predicted"/>
<comment type="caution">
    <text evidence="1">The sequence shown here is derived from an EMBL/GenBank/DDBJ whole genome shotgun (WGS) entry which is preliminary data.</text>
</comment>
<name>A0A835YK81_9STRA</name>
<organism evidence="1 2">
    <name type="scientific">Tribonema minus</name>
    <dbReference type="NCBI Taxonomy" id="303371"/>
    <lineage>
        <taxon>Eukaryota</taxon>
        <taxon>Sar</taxon>
        <taxon>Stramenopiles</taxon>
        <taxon>Ochrophyta</taxon>
        <taxon>PX clade</taxon>
        <taxon>Xanthophyceae</taxon>
        <taxon>Tribonematales</taxon>
        <taxon>Tribonemataceae</taxon>
        <taxon>Tribonema</taxon>
    </lineage>
</organism>
<sequence length="125" mass="12544">MTKCTIWADCSCSTAEGCKCGESCSCGTVSIKALEDAKASACKFGDCPCGDSCGCGSGCGCGGTVERTEEQWIALAKKSKAKAILFDCSGPGYSTGECPWSDCSCKASGGECACKESCGCGSTKA</sequence>
<keyword evidence="2" id="KW-1185">Reference proteome</keyword>
<evidence type="ECO:0008006" key="3">
    <source>
        <dbReference type="Google" id="ProtNLM"/>
    </source>
</evidence>
<dbReference type="Proteomes" id="UP000664859">
    <property type="component" value="Unassembled WGS sequence"/>
</dbReference>
<gene>
    <name evidence="1" type="ORF">JKP88DRAFT_350846</name>
</gene>
<accession>A0A835YK81</accession>
<protein>
    <recommendedName>
        <fullName evidence="3">Metallothionein</fullName>
    </recommendedName>
</protein>
<reference evidence="1" key="1">
    <citation type="submission" date="2021-02" db="EMBL/GenBank/DDBJ databases">
        <title>First Annotated Genome of the Yellow-green Alga Tribonema minus.</title>
        <authorList>
            <person name="Mahan K.M."/>
        </authorList>
    </citation>
    <scope>NUCLEOTIDE SEQUENCE</scope>
    <source>
        <strain evidence="1">UTEX B ZZ1240</strain>
    </source>
</reference>
<evidence type="ECO:0000313" key="2">
    <source>
        <dbReference type="Proteomes" id="UP000664859"/>
    </source>
</evidence>
<dbReference type="EMBL" id="JAFCMP010000530">
    <property type="protein sequence ID" value="KAG5177016.1"/>
    <property type="molecule type" value="Genomic_DNA"/>
</dbReference>
<evidence type="ECO:0000313" key="1">
    <source>
        <dbReference type="EMBL" id="KAG5177016.1"/>
    </source>
</evidence>
<dbReference type="AlphaFoldDB" id="A0A835YK81"/>